<dbReference type="PANTHER" id="PTHR30244:SF36">
    <property type="entry name" value="3-OXO-GLUCOSE-6-PHOSPHATE:GLUTAMATE AMINOTRANSFERASE"/>
    <property type="match status" value="1"/>
</dbReference>
<evidence type="ECO:0000256" key="2">
    <source>
        <dbReference type="ARBA" id="ARBA00037999"/>
    </source>
</evidence>
<accession>A0ABP7GCW3</accession>
<dbReference type="InterPro" id="IPR015422">
    <property type="entry name" value="PyrdxlP-dep_Trfase_small"/>
</dbReference>
<dbReference type="InterPro" id="IPR000653">
    <property type="entry name" value="DegT/StrS_aminotransferase"/>
</dbReference>
<dbReference type="InterPro" id="IPR015424">
    <property type="entry name" value="PyrdxlP-dep_Trfase"/>
</dbReference>
<keyword evidence="4" id="KW-0032">Aminotransferase</keyword>
<dbReference type="PIRSF" id="PIRSF000390">
    <property type="entry name" value="PLP_StrS"/>
    <property type="match status" value="1"/>
</dbReference>
<dbReference type="PANTHER" id="PTHR30244">
    <property type="entry name" value="TRANSAMINASE"/>
    <property type="match status" value="1"/>
</dbReference>
<keyword evidence="1 3" id="KW-0663">Pyridoxal phosphate</keyword>
<proteinExistence type="inferred from homology"/>
<dbReference type="Pfam" id="PF01041">
    <property type="entry name" value="DegT_DnrJ_EryC1"/>
    <property type="match status" value="1"/>
</dbReference>
<dbReference type="RefSeq" id="WP_344975708.1">
    <property type="nucleotide sequence ID" value="NZ_BAABDD010000032.1"/>
</dbReference>
<keyword evidence="5" id="KW-1185">Reference proteome</keyword>
<evidence type="ECO:0000313" key="4">
    <source>
        <dbReference type="EMBL" id="GAA3761119.1"/>
    </source>
</evidence>
<reference evidence="5" key="1">
    <citation type="journal article" date="2019" name="Int. J. Syst. Evol. Microbiol.">
        <title>The Global Catalogue of Microorganisms (GCM) 10K type strain sequencing project: providing services to taxonomists for standard genome sequencing and annotation.</title>
        <authorList>
            <consortium name="The Broad Institute Genomics Platform"/>
            <consortium name="The Broad Institute Genome Sequencing Center for Infectious Disease"/>
            <person name="Wu L."/>
            <person name="Ma J."/>
        </authorList>
    </citation>
    <scope>NUCLEOTIDE SEQUENCE [LARGE SCALE GENOMIC DNA]</scope>
    <source>
        <strain evidence="5">JCM 17137</strain>
    </source>
</reference>
<organism evidence="4 5">
    <name type="scientific">Salinactinospora qingdaonensis</name>
    <dbReference type="NCBI Taxonomy" id="702744"/>
    <lineage>
        <taxon>Bacteria</taxon>
        <taxon>Bacillati</taxon>
        <taxon>Actinomycetota</taxon>
        <taxon>Actinomycetes</taxon>
        <taxon>Streptosporangiales</taxon>
        <taxon>Nocardiopsidaceae</taxon>
        <taxon>Salinactinospora</taxon>
    </lineage>
</organism>
<evidence type="ECO:0000256" key="1">
    <source>
        <dbReference type="ARBA" id="ARBA00022898"/>
    </source>
</evidence>
<evidence type="ECO:0000256" key="3">
    <source>
        <dbReference type="RuleBase" id="RU004508"/>
    </source>
</evidence>
<gene>
    <name evidence="4" type="ORF">GCM10022402_43640</name>
</gene>
<dbReference type="Gene3D" id="3.40.640.10">
    <property type="entry name" value="Type I PLP-dependent aspartate aminotransferase-like (Major domain)"/>
    <property type="match status" value="1"/>
</dbReference>
<dbReference type="Proteomes" id="UP001500908">
    <property type="component" value="Unassembled WGS sequence"/>
</dbReference>
<sequence length="381" mass="41498">MIPFFPPDLFEDERETLLETVRTVATAPEQRFILGSHTAHFEERLRDHLGAADVVACGSGTMALSIVLRAMEVGAGDEVIVPAFGCAPLASTVIEAGATPLFVDIDPWTMVLDPDLAEQAVTSRTTALMPAHMFSVMADMPRIREIAQRHGLHLVEDSAVAQGGSLLGHPAGRWGDAGVFSFVQVKTFGTAGEGGAVVTDTPELGRLARMLRNHGQDGRTRFTHHRIGYNSRFDEIQAAFLTHRLPTLDDRLQRRARIAAYYTERFAPLAERGIQPPPPDGDGRCYYVYSLLAEHRDALRDHLAANGVASHVYYPRPLPHHPAFAAFAPEGARWPNAERASARTLALPIFPHLTDAQVEHIADTVCTFAPAAHETTAGATP</sequence>
<comment type="caution">
    <text evidence="4">The sequence shown here is derived from an EMBL/GenBank/DDBJ whole genome shotgun (WGS) entry which is preliminary data.</text>
</comment>
<dbReference type="EMBL" id="BAABDD010000032">
    <property type="protein sequence ID" value="GAA3761119.1"/>
    <property type="molecule type" value="Genomic_DNA"/>
</dbReference>
<keyword evidence="4" id="KW-0808">Transferase</keyword>
<name>A0ABP7GCW3_9ACTN</name>
<evidence type="ECO:0000313" key="5">
    <source>
        <dbReference type="Proteomes" id="UP001500908"/>
    </source>
</evidence>
<dbReference type="InterPro" id="IPR015421">
    <property type="entry name" value="PyrdxlP-dep_Trfase_major"/>
</dbReference>
<dbReference type="Gene3D" id="3.90.1150.10">
    <property type="entry name" value="Aspartate Aminotransferase, domain 1"/>
    <property type="match status" value="1"/>
</dbReference>
<comment type="similarity">
    <text evidence="2 3">Belongs to the DegT/DnrJ/EryC1 family.</text>
</comment>
<protein>
    <submittedName>
        <fullName evidence="4">DegT/DnrJ/EryC1/StrS family aminotransferase</fullName>
    </submittedName>
</protein>
<dbReference type="SUPFAM" id="SSF53383">
    <property type="entry name" value="PLP-dependent transferases"/>
    <property type="match status" value="1"/>
</dbReference>
<dbReference type="CDD" id="cd00616">
    <property type="entry name" value="AHBA_syn"/>
    <property type="match status" value="1"/>
</dbReference>
<dbReference type="GO" id="GO:0008483">
    <property type="term" value="F:transaminase activity"/>
    <property type="evidence" value="ECO:0007669"/>
    <property type="project" value="UniProtKB-KW"/>
</dbReference>